<protein>
    <recommendedName>
        <fullName evidence="4">DUF2007 domain-containing protein</fullName>
    </recommendedName>
</protein>
<reference evidence="2" key="1">
    <citation type="journal article" date="2022" name="Int. J. Syst. Evol. Microbiol.">
        <title>Pseudomonas aegrilactucae sp. nov. and Pseudomonas morbosilactucae sp. nov., pathogens causing bacterial rot of lettuce in Japan.</title>
        <authorList>
            <person name="Sawada H."/>
            <person name="Fujikawa T."/>
            <person name="Satou M."/>
        </authorList>
    </citation>
    <scope>NUCLEOTIDE SEQUENCE</scope>
    <source>
        <strain evidence="2">0166_1</strain>
    </source>
</reference>
<dbReference type="AlphaFoldDB" id="A0A9E6Y0V5"/>
<evidence type="ECO:0000313" key="3">
    <source>
        <dbReference type="Proteomes" id="UP001162834"/>
    </source>
</evidence>
<accession>A0A9E6Y0V5</accession>
<dbReference type="KEGG" id="sbae:DSM104329_04134"/>
<keyword evidence="1" id="KW-1133">Transmembrane helix</keyword>
<keyword evidence="3" id="KW-1185">Reference proteome</keyword>
<evidence type="ECO:0000256" key="1">
    <source>
        <dbReference type="SAM" id="Phobius"/>
    </source>
</evidence>
<evidence type="ECO:0008006" key="4">
    <source>
        <dbReference type="Google" id="ProtNLM"/>
    </source>
</evidence>
<dbReference type="Proteomes" id="UP001162834">
    <property type="component" value="Chromosome"/>
</dbReference>
<dbReference type="InterPro" id="IPR011322">
    <property type="entry name" value="N-reg_PII-like_a/b"/>
</dbReference>
<gene>
    <name evidence="2" type="ORF">DSM104329_04134</name>
</gene>
<dbReference type="SUPFAM" id="SSF54913">
    <property type="entry name" value="GlnB-like"/>
    <property type="match status" value="1"/>
</dbReference>
<feature type="transmembrane region" description="Helical" evidence="1">
    <location>
        <begin position="110"/>
        <end position="128"/>
    </location>
</feature>
<name>A0A9E6Y0V5_9ACTN</name>
<keyword evidence="1" id="KW-0472">Membrane</keyword>
<sequence length="133" mass="13918">MLSEAQQRARKVKPQYAEGSLVRVAGARHQAEAEFIQGLLLEEGIPSTTRRAAGFDVPDFLAAGPRDILVAQSGRDAARDVLMQADLGAQVAGGPAGGPQQTGRDRPARILVGLLIALILVAAIAWIGTELLG</sequence>
<evidence type="ECO:0000313" key="2">
    <source>
        <dbReference type="EMBL" id="UGS37713.1"/>
    </source>
</evidence>
<dbReference type="RefSeq" id="WP_259311758.1">
    <property type="nucleotide sequence ID" value="NZ_CP087164.1"/>
</dbReference>
<keyword evidence="1" id="KW-0812">Transmembrane</keyword>
<organism evidence="2 3">
    <name type="scientific">Capillimicrobium parvum</name>
    <dbReference type="NCBI Taxonomy" id="2884022"/>
    <lineage>
        <taxon>Bacteria</taxon>
        <taxon>Bacillati</taxon>
        <taxon>Actinomycetota</taxon>
        <taxon>Thermoleophilia</taxon>
        <taxon>Solirubrobacterales</taxon>
        <taxon>Capillimicrobiaceae</taxon>
        <taxon>Capillimicrobium</taxon>
    </lineage>
</organism>
<dbReference type="EMBL" id="CP087164">
    <property type="protein sequence ID" value="UGS37713.1"/>
    <property type="molecule type" value="Genomic_DNA"/>
</dbReference>
<proteinExistence type="predicted"/>